<feature type="transmembrane region" description="Helical" evidence="15">
    <location>
        <begin position="145"/>
        <end position="163"/>
    </location>
</feature>
<dbReference type="Gene3D" id="1.20.1550.10">
    <property type="entry name" value="DsbB-like"/>
    <property type="match status" value="1"/>
</dbReference>
<keyword evidence="5" id="KW-0997">Cell inner membrane</keyword>
<dbReference type="GO" id="GO:0009055">
    <property type="term" value="F:electron transfer activity"/>
    <property type="evidence" value="ECO:0007669"/>
    <property type="project" value="UniProtKB-UniRule"/>
</dbReference>
<keyword evidence="4 14" id="KW-1003">Cell membrane</keyword>
<evidence type="ECO:0000256" key="4">
    <source>
        <dbReference type="ARBA" id="ARBA00022475"/>
    </source>
</evidence>
<evidence type="ECO:0000256" key="9">
    <source>
        <dbReference type="ARBA" id="ARBA00023002"/>
    </source>
</evidence>
<evidence type="ECO:0000256" key="2">
    <source>
        <dbReference type="ARBA" id="ARBA00008823"/>
    </source>
</evidence>
<comment type="function">
    <text evidence="14">Required for disulfide bond formation in some periplasmic proteins. Acts by oxidizing the DsbA protein.</text>
</comment>
<keyword evidence="7 14" id="KW-0249">Electron transport</keyword>
<organism evidence="16 17">
    <name type="scientific">Pseudolysobacter antarcticus</name>
    <dbReference type="NCBI Taxonomy" id="2511995"/>
    <lineage>
        <taxon>Bacteria</taxon>
        <taxon>Pseudomonadati</taxon>
        <taxon>Pseudomonadota</taxon>
        <taxon>Gammaproteobacteria</taxon>
        <taxon>Lysobacterales</taxon>
        <taxon>Rhodanobacteraceae</taxon>
        <taxon>Pseudolysobacter</taxon>
    </lineage>
</organism>
<feature type="topological domain" description="Cytoplasmic" evidence="14">
    <location>
        <begin position="65"/>
        <end position="70"/>
    </location>
</feature>
<feature type="topological domain" description="Periplasmic" evidence="14">
    <location>
        <begin position="30"/>
        <end position="47"/>
    </location>
</feature>
<evidence type="ECO:0000256" key="12">
    <source>
        <dbReference type="ARBA" id="ARBA00023186"/>
    </source>
</evidence>
<dbReference type="Pfam" id="PF02600">
    <property type="entry name" value="DsbB"/>
    <property type="match status" value="1"/>
</dbReference>
<proteinExistence type="inferred from homology"/>
<keyword evidence="13 14" id="KW-0676">Redox-active center</keyword>
<evidence type="ECO:0000256" key="10">
    <source>
        <dbReference type="ARBA" id="ARBA00023136"/>
    </source>
</evidence>
<evidence type="ECO:0000256" key="3">
    <source>
        <dbReference type="ARBA" id="ARBA00022448"/>
    </source>
</evidence>
<keyword evidence="10 14" id="KW-0472">Membrane</keyword>
<evidence type="ECO:0000256" key="14">
    <source>
        <dbReference type="HAMAP-Rule" id="MF_00286"/>
    </source>
</evidence>
<evidence type="ECO:0000256" key="1">
    <source>
        <dbReference type="ARBA" id="ARBA00004429"/>
    </source>
</evidence>
<evidence type="ECO:0000256" key="11">
    <source>
        <dbReference type="ARBA" id="ARBA00023157"/>
    </source>
</evidence>
<reference evidence="16 17" key="1">
    <citation type="submission" date="2019-01" db="EMBL/GenBank/DDBJ databases">
        <title>Pseudolysobacter antarctica gen. nov., sp. nov., isolated from Fildes Peninsula, Antarctica.</title>
        <authorList>
            <person name="Wei Z."/>
            <person name="Peng F."/>
        </authorList>
    </citation>
    <scope>NUCLEOTIDE SEQUENCE [LARGE SCALE GENOMIC DNA]</scope>
    <source>
        <strain evidence="16 17">AQ6-296</strain>
    </source>
</reference>
<dbReference type="InterPro" id="IPR022920">
    <property type="entry name" value="Disulphide_bond_form_DsbB"/>
</dbReference>
<dbReference type="InterPro" id="IPR003752">
    <property type="entry name" value="DiS_bond_form_DsbB/BdbC"/>
</dbReference>
<comment type="caution">
    <text evidence="14">Lacks conserved residue(s) required for the propagation of feature annotation.</text>
</comment>
<dbReference type="NCBIfam" id="NF003354">
    <property type="entry name" value="PRK04388.1"/>
    <property type="match status" value="1"/>
</dbReference>
<dbReference type="InterPro" id="IPR023380">
    <property type="entry name" value="DsbB-like_sf"/>
</dbReference>
<dbReference type="PANTHER" id="PTHR36570:SF3">
    <property type="entry name" value="DISULFIDE BOND FORMATION PROTEIN B"/>
    <property type="match status" value="1"/>
</dbReference>
<keyword evidence="9 14" id="KW-0560">Oxidoreductase</keyword>
<dbReference type="InterPro" id="IPR050183">
    <property type="entry name" value="DsbB"/>
</dbReference>
<accession>A0A411HLZ4</accession>
<comment type="subcellular location">
    <subcellularLocation>
        <location evidence="1">Cell inner membrane</location>
        <topology evidence="1">Multi-pass membrane protein</topology>
    </subcellularLocation>
    <subcellularLocation>
        <location evidence="14">Cell membrane</location>
        <topology evidence="14">Multi-pass membrane protein</topology>
    </subcellularLocation>
</comment>
<feature type="topological domain" description="Cytoplasmic" evidence="14">
    <location>
        <begin position="165"/>
        <end position="169"/>
    </location>
</feature>
<feature type="transmembrane region" description="Helical" evidence="15">
    <location>
        <begin position="73"/>
        <end position="92"/>
    </location>
</feature>
<dbReference type="RefSeq" id="WP_129834651.1">
    <property type="nucleotide sequence ID" value="NZ_CP035704.1"/>
</dbReference>
<feature type="topological domain" description="Cytoplasmic" evidence="14">
    <location>
        <begin position="1"/>
        <end position="12"/>
    </location>
</feature>
<dbReference type="HAMAP" id="MF_00286">
    <property type="entry name" value="DsbB"/>
    <property type="match status" value="1"/>
</dbReference>
<dbReference type="Proteomes" id="UP000291562">
    <property type="component" value="Chromosome"/>
</dbReference>
<dbReference type="GO" id="GO:0015035">
    <property type="term" value="F:protein-disulfide reductase activity"/>
    <property type="evidence" value="ECO:0007669"/>
    <property type="project" value="UniProtKB-UniRule"/>
</dbReference>
<keyword evidence="12 14" id="KW-0143">Chaperone</keyword>
<dbReference type="KEGG" id="xbc:ELE36_14920"/>
<dbReference type="SUPFAM" id="SSF158442">
    <property type="entry name" value="DsbB-like"/>
    <property type="match status" value="1"/>
</dbReference>
<keyword evidence="17" id="KW-1185">Reference proteome</keyword>
<name>A0A411HLZ4_9GAMM</name>
<evidence type="ECO:0000256" key="15">
    <source>
        <dbReference type="SAM" id="Phobius"/>
    </source>
</evidence>
<keyword evidence="11 14" id="KW-1015">Disulfide bond</keyword>
<evidence type="ECO:0000256" key="7">
    <source>
        <dbReference type="ARBA" id="ARBA00022982"/>
    </source>
</evidence>
<keyword evidence="8 14" id="KW-1133">Transmembrane helix</keyword>
<evidence type="ECO:0000256" key="13">
    <source>
        <dbReference type="ARBA" id="ARBA00023284"/>
    </source>
</evidence>
<evidence type="ECO:0000313" key="16">
    <source>
        <dbReference type="EMBL" id="QBB71545.1"/>
    </source>
</evidence>
<comment type="similarity">
    <text evidence="2 14">Belongs to the DsbB family.</text>
</comment>
<sequence length="169" mass="18744">MFNPFLWSFRTQFIAGFLVCAALLAYALYSQYQLNVDPCPLCIFQRIAFIAMGVFFLIGALHGPTGAGRRVYASLVLLAGLAGIAIATRHLWLQHLPKDQVPDCGPGLSYMLDAFPIGKTLKMVFTGSGECAEINWTLLGLSMPGWTLISYVMLSLGALWAGFRRQWRY</sequence>
<evidence type="ECO:0000256" key="6">
    <source>
        <dbReference type="ARBA" id="ARBA00022692"/>
    </source>
</evidence>
<dbReference type="GO" id="GO:0006457">
    <property type="term" value="P:protein folding"/>
    <property type="evidence" value="ECO:0007669"/>
    <property type="project" value="InterPro"/>
</dbReference>
<dbReference type="PANTHER" id="PTHR36570">
    <property type="entry name" value="DISULFIDE BOND FORMATION PROTEIN B"/>
    <property type="match status" value="1"/>
</dbReference>
<gene>
    <name evidence="14" type="primary">dsbB</name>
    <name evidence="16" type="ORF">ELE36_14920</name>
</gene>
<dbReference type="OrthoDB" id="3711263at2"/>
<dbReference type="GO" id="GO:0005886">
    <property type="term" value="C:plasma membrane"/>
    <property type="evidence" value="ECO:0007669"/>
    <property type="project" value="UniProtKB-SubCell"/>
</dbReference>
<protein>
    <recommendedName>
        <fullName evidence="14">Disulfide bond formation protein B</fullName>
    </recommendedName>
    <alternativeName>
        <fullName evidence="14">Disulfide oxidoreductase</fullName>
    </alternativeName>
</protein>
<feature type="transmembrane region" description="Helical" evidence="15">
    <location>
        <begin position="43"/>
        <end position="61"/>
    </location>
</feature>
<dbReference type="EMBL" id="CP035704">
    <property type="protein sequence ID" value="QBB71545.1"/>
    <property type="molecule type" value="Genomic_DNA"/>
</dbReference>
<dbReference type="AlphaFoldDB" id="A0A411HLZ4"/>
<evidence type="ECO:0000256" key="8">
    <source>
        <dbReference type="ARBA" id="ARBA00022989"/>
    </source>
</evidence>
<feature type="disulfide bond" description="Redox-active" evidence="14">
    <location>
        <begin position="39"/>
        <end position="42"/>
    </location>
</feature>
<keyword evidence="6 14" id="KW-0812">Transmembrane</keyword>
<evidence type="ECO:0000256" key="5">
    <source>
        <dbReference type="ARBA" id="ARBA00022519"/>
    </source>
</evidence>
<evidence type="ECO:0000313" key="17">
    <source>
        <dbReference type="Proteomes" id="UP000291562"/>
    </source>
</evidence>
<keyword evidence="3 14" id="KW-0813">Transport</keyword>